<dbReference type="PANTHER" id="PTHR11829">
    <property type="entry name" value="FORKHEAD BOX PROTEIN"/>
    <property type="match status" value="1"/>
</dbReference>
<evidence type="ECO:0000256" key="1">
    <source>
        <dbReference type="ARBA" id="ARBA00023125"/>
    </source>
</evidence>
<dbReference type="PRINTS" id="PR00053">
    <property type="entry name" value="FORKHEAD"/>
</dbReference>
<dbReference type="Gene3D" id="1.10.10.10">
    <property type="entry name" value="Winged helix-like DNA-binding domain superfamily/Winged helix DNA-binding domain"/>
    <property type="match status" value="1"/>
</dbReference>
<keyword evidence="6" id="KW-1185">Reference proteome</keyword>
<gene>
    <name evidence="5" type="ORF">PR048_033728</name>
</gene>
<dbReference type="InterPro" id="IPR036388">
    <property type="entry name" value="WH-like_DNA-bd_sf"/>
</dbReference>
<dbReference type="PROSITE" id="PS50039">
    <property type="entry name" value="FORK_HEAD_3"/>
    <property type="match status" value="1"/>
</dbReference>
<comment type="caution">
    <text evidence="5">The sequence shown here is derived from an EMBL/GenBank/DDBJ whole genome shotgun (WGS) entry which is preliminary data.</text>
</comment>
<dbReference type="InterPro" id="IPR030456">
    <property type="entry name" value="TF_fork_head_CS_2"/>
</dbReference>
<keyword evidence="2 3" id="KW-0539">Nucleus</keyword>
<dbReference type="PROSITE" id="PS00658">
    <property type="entry name" value="FORK_HEAD_2"/>
    <property type="match status" value="1"/>
</dbReference>
<keyword evidence="1 3" id="KW-0238">DNA-binding</keyword>
<name>A0ABQ9G579_9NEOP</name>
<evidence type="ECO:0000256" key="2">
    <source>
        <dbReference type="ARBA" id="ARBA00023242"/>
    </source>
</evidence>
<dbReference type="PANTHER" id="PTHR11829:SF388">
    <property type="entry name" value="FORK HEAD DOMAIN-CONTAINING PROTEIN L1-RELATED"/>
    <property type="match status" value="1"/>
</dbReference>
<feature type="DNA-binding region" description="Fork-head" evidence="3">
    <location>
        <begin position="44"/>
        <end position="138"/>
    </location>
</feature>
<sequence length="163" mass="18633">MLSAGRAYPCCDATALLSLYSQAVAAPPALYLWHQHLQYHRPEKPPFSYIALIAMAISCSPGRRATLSSIYRFIMERFPYYRDNRQGWQNSIRHNLSLNDCFVKLPRDKGAAGKGSYWTLDPTAADMFEQGNYRRRRSRRHHLLQVSLHTYSQLQLSSSPGPG</sequence>
<reference evidence="5 6" key="1">
    <citation type="submission" date="2023-02" db="EMBL/GenBank/DDBJ databases">
        <title>LHISI_Scaffold_Assembly.</title>
        <authorList>
            <person name="Stuart O.P."/>
            <person name="Cleave R."/>
            <person name="Magrath M.J.L."/>
            <person name="Mikheyev A.S."/>
        </authorList>
    </citation>
    <scope>NUCLEOTIDE SEQUENCE [LARGE SCALE GENOMIC DNA]</scope>
    <source>
        <strain evidence="5">Daus_M_001</strain>
        <tissue evidence="5">Leg muscle</tissue>
    </source>
</reference>
<protein>
    <recommendedName>
        <fullName evidence="4">Fork-head domain-containing protein</fullName>
    </recommendedName>
</protein>
<organism evidence="5 6">
    <name type="scientific">Dryococelus australis</name>
    <dbReference type="NCBI Taxonomy" id="614101"/>
    <lineage>
        <taxon>Eukaryota</taxon>
        <taxon>Metazoa</taxon>
        <taxon>Ecdysozoa</taxon>
        <taxon>Arthropoda</taxon>
        <taxon>Hexapoda</taxon>
        <taxon>Insecta</taxon>
        <taxon>Pterygota</taxon>
        <taxon>Neoptera</taxon>
        <taxon>Polyneoptera</taxon>
        <taxon>Phasmatodea</taxon>
        <taxon>Verophasmatodea</taxon>
        <taxon>Anareolatae</taxon>
        <taxon>Phasmatidae</taxon>
        <taxon>Eurycanthinae</taxon>
        <taxon>Dryococelus</taxon>
    </lineage>
</organism>
<dbReference type="PROSITE" id="PS00657">
    <property type="entry name" value="FORK_HEAD_1"/>
    <property type="match status" value="1"/>
</dbReference>
<accession>A0ABQ9G579</accession>
<dbReference type="SMART" id="SM00339">
    <property type="entry name" value="FH"/>
    <property type="match status" value="1"/>
</dbReference>
<evidence type="ECO:0000313" key="5">
    <source>
        <dbReference type="EMBL" id="KAJ8866204.1"/>
    </source>
</evidence>
<dbReference type="InterPro" id="IPR001766">
    <property type="entry name" value="Fork_head_dom"/>
</dbReference>
<comment type="subcellular location">
    <subcellularLocation>
        <location evidence="3">Nucleus</location>
    </subcellularLocation>
</comment>
<dbReference type="EMBL" id="JARBHB010000017">
    <property type="protein sequence ID" value="KAJ8866204.1"/>
    <property type="molecule type" value="Genomic_DNA"/>
</dbReference>
<evidence type="ECO:0000313" key="6">
    <source>
        <dbReference type="Proteomes" id="UP001159363"/>
    </source>
</evidence>
<feature type="domain" description="Fork-head" evidence="4">
    <location>
        <begin position="44"/>
        <end position="138"/>
    </location>
</feature>
<dbReference type="InterPro" id="IPR018122">
    <property type="entry name" value="TF_fork_head_CS_1"/>
</dbReference>
<dbReference type="SUPFAM" id="SSF46785">
    <property type="entry name" value="Winged helix' DNA-binding domain"/>
    <property type="match status" value="1"/>
</dbReference>
<dbReference type="Proteomes" id="UP001159363">
    <property type="component" value="Chromosome 16"/>
</dbReference>
<proteinExistence type="predicted"/>
<evidence type="ECO:0000256" key="3">
    <source>
        <dbReference type="PROSITE-ProRule" id="PRU00089"/>
    </source>
</evidence>
<dbReference type="InterPro" id="IPR050211">
    <property type="entry name" value="FOX_domain-containing"/>
</dbReference>
<dbReference type="InterPro" id="IPR036390">
    <property type="entry name" value="WH_DNA-bd_sf"/>
</dbReference>
<dbReference type="Pfam" id="PF00250">
    <property type="entry name" value="Forkhead"/>
    <property type="match status" value="1"/>
</dbReference>
<evidence type="ECO:0000259" key="4">
    <source>
        <dbReference type="PROSITE" id="PS50039"/>
    </source>
</evidence>